<dbReference type="OrthoDB" id="9795361at2"/>
<reference evidence="1 2" key="1">
    <citation type="submission" date="2016-02" db="EMBL/GenBank/DDBJ databases">
        <title>Draft Genome for Tepidibacillus decaturensis nov. sp. Strain Z9, an Anaerobic, Moderately Thermophilic and Heterotrophic Bacterium from Deep Subsurface of the Illinois Basin, USA.</title>
        <authorList>
            <person name="Dong Y."/>
            <person name="Chang J.Y."/>
            <person name="Sanford R."/>
            <person name="Fouke B.W."/>
        </authorList>
    </citation>
    <scope>NUCLEOTIDE SEQUENCE [LARGE SCALE GENOMIC DNA]</scope>
    <source>
        <strain evidence="1 2">Z9</strain>
    </source>
</reference>
<dbReference type="AlphaFoldDB" id="A0A135L0W2"/>
<dbReference type="CDD" id="cd13440">
    <property type="entry name" value="CamS_repeat_2"/>
    <property type="match status" value="1"/>
</dbReference>
<comment type="caution">
    <text evidence="1">The sequence shown here is derived from an EMBL/GenBank/DDBJ whole genome shotgun (WGS) entry which is preliminary data.</text>
</comment>
<dbReference type="PROSITE" id="PS51257">
    <property type="entry name" value="PROKAR_LIPOPROTEIN"/>
    <property type="match status" value="1"/>
</dbReference>
<proteinExistence type="predicted"/>
<dbReference type="PIRSF" id="PIRSF012509">
    <property type="entry name" value="CamS"/>
    <property type="match status" value="1"/>
</dbReference>
<dbReference type="STRING" id="1413211.U473_00180"/>
<dbReference type="InterPro" id="IPR011426">
    <property type="entry name" value="CamS"/>
</dbReference>
<evidence type="ECO:0008006" key="3">
    <source>
        <dbReference type="Google" id="ProtNLM"/>
    </source>
</evidence>
<gene>
    <name evidence="1" type="ORF">U473_00180</name>
</gene>
<name>A0A135L0W2_9BACI</name>
<dbReference type="RefSeq" id="WP_068722279.1">
    <property type="nucleotide sequence ID" value="NZ_LSKU01000001.1"/>
</dbReference>
<organism evidence="1 2">
    <name type="scientific">Tepidibacillus decaturensis</name>
    <dbReference type="NCBI Taxonomy" id="1413211"/>
    <lineage>
        <taxon>Bacteria</taxon>
        <taxon>Bacillati</taxon>
        <taxon>Bacillota</taxon>
        <taxon>Bacilli</taxon>
        <taxon>Bacillales</taxon>
        <taxon>Bacillaceae</taxon>
        <taxon>Tepidibacillus</taxon>
    </lineage>
</organism>
<evidence type="ECO:0000313" key="1">
    <source>
        <dbReference type="EMBL" id="KXG42636.1"/>
    </source>
</evidence>
<dbReference type="Gene3D" id="3.10.570.10">
    <property type="entry name" value="sex pheromone staph- cam373 precursor domain"/>
    <property type="match status" value="2"/>
</dbReference>
<evidence type="ECO:0000313" key="2">
    <source>
        <dbReference type="Proteomes" id="UP000070352"/>
    </source>
</evidence>
<protein>
    <recommendedName>
        <fullName evidence="3">Protein involved in sex pheromone biosynthesis</fullName>
    </recommendedName>
</protein>
<sequence>MRFKRKRLFILLFSFTFIFSGCSIWQPLENSKKQNEAMEPTSIIAPDVKVNEEYYRGVLPYKPSPIGGMLKELPRRLDSNKFELGLIEMAKNEYDPSEFVFQEGQVLTMNEIEPILDQYQDFLYSVVEHDYLHEDGTYGGVVVGLFVSSVYQEGETRKSYTDDQIRERSKEIANKILSMVRKKVTDPSILFGIVKAEEIDMKLPGTFILKGEVKEKENSIDDWTNIEESYLFLPAKGSSYNGSEGDISLGFNQLKDQLNEYLPGFAGLTGLARFVNGNLIELTINVNTEFDSTVEVIQFTQFAIALISKYFPTDSQINLYVQTIDQPKAIYIRQANGDDFVHIYRD</sequence>
<keyword evidence="2" id="KW-1185">Reference proteome</keyword>
<dbReference type="EMBL" id="LSKU01000001">
    <property type="protein sequence ID" value="KXG42636.1"/>
    <property type="molecule type" value="Genomic_DNA"/>
</dbReference>
<accession>A0A135L0W2</accession>
<dbReference type="Proteomes" id="UP000070352">
    <property type="component" value="Unassembled WGS sequence"/>
</dbReference>
<dbReference type="Pfam" id="PF07537">
    <property type="entry name" value="CamS"/>
    <property type="match status" value="2"/>
</dbReference>